<comment type="caution">
    <text evidence="1">The sequence shown here is derived from an EMBL/GenBank/DDBJ whole genome shotgun (WGS) entry which is preliminary data.</text>
</comment>
<dbReference type="AlphaFoldDB" id="A0AAD6YCZ5"/>
<evidence type="ECO:0000313" key="1">
    <source>
        <dbReference type="EMBL" id="KAJ7206412.1"/>
    </source>
</evidence>
<sequence>MRSHLRGSLCALLNGLPRRTSNNGIGGDLQDADKLYVELLVRPDDDGYRELYGFVNCFCALLSQASDATAGGGGKFLSALILFKNNISRAPIKFITLPIPVHCTACCPPPAGPPPLPAYATRWLRLPSTPPAHRPPSALCPLPAARPPPTATLPAGCACCQHRLPAACPLPAHRRHRPPPRCPHLGRAGCPCRPHAVHSLCPPAAPAAGPNTV</sequence>
<organism evidence="1 2">
    <name type="scientific">Mycena pura</name>
    <dbReference type="NCBI Taxonomy" id="153505"/>
    <lineage>
        <taxon>Eukaryota</taxon>
        <taxon>Fungi</taxon>
        <taxon>Dikarya</taxon>
        <taxon>Basidiomycota</taxon>
        <taxon>Agaricomycotina</taxon>
        <taxon>Agaricomycetes</taxon>
        <taxon>Agaricomycetidae</taxon>
        <taxon>Agaricales</taxon>
        <taxon>Marasmiineae</taxon>
        <taxon>Mycenaceae</taxon>
        <taxon>Mycena</taxon>
    </lineage>
</organism>
<gene>
    <name evidence="1" type="ORF">GGX14DRAFT_568380</name>
</gene>
<proteinExistence type="predicted"/>
<accession>A0AAD6YCZ5</accession>
<dbReference type="EMBL" id="JARJCW010000040">
    <property type="protein sequence ID" value="KAJ7206412.1"/>
    <property type="molecule type" value="Genomic_DNA"/>
</dbReference>
<reference evidence="1" key="1">
    <citation type="submission" date="2023-03" db="EMBL/GenBank/DDBJ databases">
        <title>Massive genome expansion in bonnet fungi (Mycena s.s.) driven by repeated elements and novel gene families across ecological guilds.</title>
        <authorList>
            <consortium name="Lawrence Berkeley National Laboratory"/>
            <person name="Harder C.B."/>
            <person name="Miyauchi S."/>
            <person name="Viragh M."/>
            <person name="Kuo A."/>
            <person name="Thoen E."/>
            <person name="Andreopoulos B."/>
            <person name="Lu D."/>
            <person name="Skrede I."/>
            <person name="Drula E."/>
            <person name="Henrissat B."/>
            <person name="Morin E."/>
            <person name="Kohler A."/>
            <person name="Barry K."/>
            <person name="LaButti K."/>
            <person name="Morin E."/>
            <person name="Salamov A."/>
            <person name="Lipzen A."/>
            <person name="Mereny Z."/>
            <person name="Hegedus B."/>
            <person name="Baldrian P."/>
            <person name="Stursova M."/>
            <person name="Weitz H."/>
            <person name="Taylor A."/>
            <person name="Grigoriev I.V."/>
            <person name="Nagy L.G."/>
            <person name="Martin F."/>
            <person name="Kauserud H."/>
        </authorList>
    </citation>
    <scope>NUCLEOTIDE SEQUENCE</scope>
    <source>
        <strain evidence="1">9144</strain>
    </source>
</reference>
<protein>
    <submittedName>
        <fullName evidence="1">Uncharacterized protein</fullName>
    </submittedName>
</protein>
<dbReference type="Proteomes" id="UP001219525">
    <property type="component" value="Unassembled WGS sequence"/>
</dbReference>
<name>A0AAD6YCZ5_9AGAR</name>
<evidence type="ECO:0000313" key="2">
    <source>
        <dbReference type="Proteomes" id="UP001219525"/>
    </source>
</evidence>
<keyword evidence="2" id="KW-1185">Reference proteome</keyword>